<keyword evidence="1" id="KW-0812">Transmembrane</keyword>
<dbReference type="AlphaFoldDB" id="A0A6J7KE91"/>
<sequence length="227" mass="23698">MKRLLHTLLAATAAVLLATVAFTTPASAHVDATAMPQGALTMVNLNVEHGCGEVDLTGLRVRMPEGATQISATDQPGWTSTVSETEISWTGGPQPAHEAIDFQFALKLAQGEGETVTFPTIERCPGAEVAWIEVTPAGGPEPEHPAPQITVGKTGSMDHMAMDDAPEATTTTKAASTATMAPQQTPITQEGSETHNSGLVVLLIVMAIIIGGAVILYLRNRKPAAKN</sequence>
<evidence type="ECO:0000256" key="1">
    <source>
        <dbReference type="SAM" id="Phobius"/>
    </source>
</evidence>
<feature type="domain" description="YncI copper-binding" evidence="2">
    <location>
        <begin position="85"/>
        <end position="151"/>
    </location>
</feature>
<dbReference type="InterPro" id="IPR012533">
    <property type="entry name" value="YcnI-copper_dom"/>
</dbReference>
<proteinExistence type="predicted"/>
<dbReference type="Gene3D" id="2.60.40.2230">
    <property type="entry name" value="Uncharacterised protein YcnI-like PF07987, DUF1775"/>
    <property type="match status" value="1"/>
</dbReference>
<dbReference type="InterPro" id="IPR038507">
    <property type="entry name" value="YcnI-like_sf"/>
</dbReference>
<dbReference type="EMBL" id="CAEMXZ010000196">
    <property type="protein sequence ID" value="CAB4324690.1"/>
    <property type="molecule type" value="Genomic_DNA"/>
</dbReference>
<reference evidence="4" key="1">
    <citation type="submission" date="2020-05" db="EMBL/GenBank/DDBJ databases">
        <authorList>
            <person name="Chiriac C."/>
            <person name="Salcher M."/>
            <person name="Ghai R."/>
            <person name="Kavagutti S V."/>
        </authorList>
    </citation>
    <scope>NUCLEOTIDE SEQUENCE</scope>
</reference>
<name>A0A6J7KE91_9ZZZZ</name>
<dbReference type="EMBL" id="CAFBNC010000153">
    <property type="protein sequence ID" value="CAB4954518.1"/>
    <property type="molecule type" value="Genomic_DNA"/>
</dbReference>
<evidence type="ECO:0000313" key="4">
    <source>
        <dbReference type="EMBL" id="CAB4954518.1"/>
    </source>
</evidence>
<organism evidence="4">
    <name type="scientific">freshwater metagenome</name>
    <dbReference type="NCBI Taxonomy" id="449393"/>
    <lineage>
        <taxon>unclassified sequences</taxon>
        <taxon>metagenomes</taxon>
        <taxon>ecological metagenomes</taxon>
    </lineage>
</organism>
<evidence type="ECO:0000313" key="3">
    <source>
        <dbReference type="EMBL" id="CAB4324690.1"/>
    </source>
</evidence>
<keyword evidence="1" id="KW-0472">Membrane</keyword>
<evidence type="ECO:0000259" key="2">
    <source>
        <dbReference type="Pfam" id="PF07987"/>
    </source>
</evidence>
<feature type="domain" description="YncI copper-binding" evidence="2">
    <location>
        <begin position="30"/>
        <end position="84"/>
    </location>
</feature>
<accession>A0A6J7KE91</accession>
<gene>
    <name evidence="3" type="ORF">UFOPK1392_02466</name>
    <name evidence="4" type="ORF">UFOPK3733_02074</name>
</gene>
<protein>
    <submittedName>
        <fullName evidence="4">Unannotated protein</fullName>
    </submittedName>
</protein>
<feature type="transmembrane region" description="Helical" evidence="1">
    <location>
        <begin position="198"/>
        <end position="218"/>
    </location>
</feature>
<keyword evidence="1" id="KW-1133">Transmembrane helix</keyword>
<dbReference type="Pfam" id="PF07987">
    <property type="entry name" value="DUF1775"/>
    <property type="match status" value="2"/>
</dbReference>